<protein>
    <submittedName>
        <fullName evidence="1">Uncharacterized protein</fullName>
    </submittedName>
</protein>
<dbReference type="EMBL" id="FOKW01000010">
    <property type="protein sequence ID" value="SFC55524.1"/>
    <property type="molecule type" value="Genomic_DNA"/>
</dbReference>
<evidence type="ECO:0000313" key="1">
    <source>
        <dbReference type="EMBL" id="SFC55524.1"/>
    </source>
</evidence>
<evidence type="ECO:0000313" key="2">
    <source>
        <dbReference type="Proteomes" id="UP000199161"/>
    </source>
</evidence>
<dbReference type="OrthoDB" id="203264at2157"/>
<keyword evidence="2" id="KW-1185">Reference proteome</keyword>
<name>A0A1I1K3V4_NATHA</name>
<accession>A0A1I1K3V4</accession>
<proteinExistence type="predicted"/>
<dbReference type="Proteomes" id="UP000199161">
    <property type="component" value="Unassembled WGS sequence"/>
</dbReference>
<organism evidence="1 2">
    <name type="scientific">Natronobacterium haloterrestre</name>
    <name type="common">Halobiforma haloterrestris</name>
    <dbReference type="NCBI Taxonomy" id="148448"/>
    <lineage>
        <taxon>Archaea</taxon>
        <taxon>Methanobacteriati</taxon>
        <taxon>Methanobacteriota</taxon>
        <taxon>Stenosarchaea group</taxon>
        <taxon>Halobacteria</taxon>
        <taxon>Halobacteriales</taxon>
        <taxon>Natrialbaceae</taxon>
        <taxon>Natronobacterium</taxon>
    </lineage>
</organism>
<gene>
    <name evidence="1" type="ORF">SAMN05444422_11094</name>
</gene>
<dbReference type="AlphaFoldDB" id="A0A1I1K3V4"/>
<reference evidence="2" key="1">
    <citation type="submission" date="2016-10" db="EMBL/GenBank/DDBJ databases">
        <authorList>
            <person name="Varghese N."/>
            <person name="Submissions S."/>
        </authorList>
    </citation>
    <scope>NUCLEOTIDE SEQUENCE [LARGE SCALE GENOMIC DNA]</scope>
    <source>
        <strain evidence="2">DSM 13078</strain>
    </source>
</reference>
<sequence length="121" mass="13068">MSGRDTVTELHVEGTLCVDVPVDRGDELAVGAADALESIDIVRFADVLELGEVDAGDEGLAVVVDCRLTLHLDESLGEEKEEGFGSRVRERLSAARETDSGRARAVDRLEVVDGPYVVETW</sequence>
<dbReference type="RefSeq" id="WP_089789371.1">
    <property type="nucleotide sequence ID" value="NZ_FOKW01000010.1"/>
</dbReference>